<feature type="non-terminal residue" evidence="1">
    <location>
        <position position="56"/>
    </location>
</feature>
<proteinExistence type="predicted"/>
<name>X1CD41_9ZZZZ</name>
<reference evidence="1" key="1">
    <citation type="journal article" date="2014" name="Front. Microbiol.">
        <title>High frequency of phylogenetically diverse reductive dehalogenase-homologous genes in deep subseafloor sedimentary metagenomes.</title>
        <authorList>
            <person name="Kawai M."/>
            <person name="Futagami T."/>
            <person name="Toyoda A."/>
            <person name="Takaki Y."/>
            <person name="Nishi S."/>
            <person name="Hori S."/>
            <person name="Arai W."/>
            <person name="Tsubouchi T."/>
            <person name="Morono Y."/>
            <person name="Uchiyama I."/>
            <person name="Ito T."/>
            <person name="Fujiyama A."/>
            <person name="Inagaki F."/>
            <person name="Takami H."/>
        </authorList>
    </citation>
    <scope>NUCLEOTIDE SEQUENCE</scope>
    <source>
        <strain evidence="1">Expedition CK06-06</strain>
    </source>
</reference>
<dbReference type="AlphaFoldDB" id="X1CD41"/>
<evidence type="ECO:0000313" key="1">
    <source>
        <dbReference type="EMBL" id="GAG82186.1"/>
    </source>
</evidence>
<protein>
    <recommendedName>
        <fullName evidence="2">(2Fe-2S) ferredoxin domain-containing protein</fullName>
    </recommendedName>
</protein>
<evidence type="ECO:0008006" key="2">
    <source>
        <dbReference type="Google" id="ProtNLM"/>
    </source>
</evidence>
<organism evidence="1">
    <name type="scientific">marine sediment metagenome</name>
    <dbReference type="NCBI Taxonomy" id="412755"/>
    <lineage>
        <taxon>unclassified sequences</taxon>
        <taxon>metagenomes</taxon>
        <taxon>ecological metagenomes</taxon>
    </lineage>
</organism>
<dbReference type="EMBL" id="BART01012534">
    <property type="protein sequence ID" value="GAG82186.1"/>
    <property type="molecule type" value="Genomic_DNA"/>
</dbReference>
<accession>X1CD41</accession>
<sequence>MKKLKIGDLEKIREKVRRTANLRQGKARAKITVHMGTCGIAAGAREILSALLKEIE</sequence>
<comment type="caution">
    <text evidence="1">The sequence shown here is derived from an EMBL/GenBank/DDBJ whole genome shotgun (WGS) entry which is preliminary data.</text>
</comment>
<gene>
    <name evidence="1" type="ORF">S01H4_26112</name>
</gene>